<feature type="region of interest" description="Disordered" evidence="1">
    <location>
        <begin position="38"/>
        <end position="57"/>
    </location>
</feature>
<feature type="compositionally biased region" description="Basic residues" evidence="1">
    <location>
        <begin position="203"/>
        <end position="212"/>
    </location>
</feature>
<feature type="transmembrane region" description="Helical" evidence="2">
    <location>
        <begin position="85"/>
        <end position="113"/>
    </location>
</feature>
<protein>
    <submittedName>
        <fullName evidence="3">Uncharacterized protein</fullName>
    </submittedName>
</protein>
<organism evidence="3 4">
    <name type="scientific">Diatrype stigma</name>
    <dbReference type="NCBI Taxonomy" id="117547"/>
    <lineage>
        <taxon>Eukaryota</taxon>
        <taxon>Fungi</taxon>
        <taxon>Dikarya</taxon>
        <taxon>Ascomycota</taxon>
        <taxon>Pezizomycotina</taxon>
        <taxon>Sordariomycetes</taxon>
        <taxon>Xylariomycetidae</taxon>
        <taxon>Xylariales</taxon>
        <taxon>Diatrypaceae</taxon>
        <taxon>Diatrype</taxon>
    </lineage>
</organism>
<feature type="compositionally biased region" description="Polar residues" evidence="1">
    <location>
        <begin position="395"/>
        <end position="406"/>
    </location>
</feature>
<keyword evidence="2" id="KW-1133">Transmembrane helix</keyword>
<accession>A0AAN9UM77</accession>
<evidence type="ECO:0000313" key="3">
    <source>
        <dbReference type="EMBL" id="KAK7750885.1"/>
    </source>
</evidence>
<evidence type="ECO:0000313" key="4">
    <source>
        <dbReference type="Proteomes" id="UP001320420"/>
    </source>
</evidence>
<dbReference type="EMBL" id="JAKJXP020000057">
    <property type="protein sequence ID" value="KAK7750885.1"/>
    <property type="molecule type" value="Genomic_DNA"/>
</dbReference>
<feature type="compositionally biased region" description="Basic and acidic residues" evidence="1">
    <location>
        <begin position="326"/>
        <end position="336"/>
    </location>
</feature>
<keyword evidence="2" id="KW-0812">Transmembrane</keyword>
<sequence length="624" mass="69449">MFLSGKSYPASSPQLAEYGLAKSSQHLEARRNTTHCYTNITTTTPIPPPAQRTNNPRHQATTAIKTPTATAAVASSPVPVQASPLLPYSTIAAITVAATCGIGFLAFLLWLLLRRSKARHEAKARDFDEKLRSGILQREYFDARRREEQTRLNNQQHYHRRRGSDSGNNSSHVIQTLRPTGDRGRSSDPNPDDDRTPIEDRIRGRRAGARQRRLADRTAAKNGAMTAAHSKVKKAVYSLALSVGEQRRRVRMARHRHWLLRQQEKQKQRPATFPLSEAELLYRRTVYFGPVGGGTDPRNGAGACAGTSAVIYTDHAANTNDVVDDDANHDRNRNRNPEPGNGNGESGAAEPGVENRNSHVRGRIWWPGDEAALQAKDLRLALSEIQEDEEHDENISPQEARQESPSSLYLSITAFCNITYTLRERPRQPVPTIINERKAPTTNTMDPKGKQRANFGQPVTIAPLQFERVPSALNEHQWAWLDTFDHRAQATHAESVAQALEFRCRATMNAWWPASSLTFKYGSQGGKIVSLDIVLIGRGTPYSPNTATFHELCRQLANGMENERCVEVECIHQGISSKQLPKCYRLFSLVARESFRMLADDLGCSTALCPGYGADAGSLREDNH</sequence>
<evidence type="ECO:0000256" key="2">
    <source>
        <dbReference type="SAM" id="Phobius"/>
    </source>
</evidence>
<dbReference type="AlphaFoldDB" id="A0AAN9UM77"/>
<evidence type="ECO:0000256" key="1">
    <source>
        <dbReference type="SAM" id="MobiDB-lite"/>
    </source>
</evidence>
<gene>
    <name evidence="3" type="ORF">SLS62_007148</name>
</gene>
<feature type="region of interest" description="Disordered" evidence="1">
    <location>
        <begin position="387"/>
        <end position="406"/>
    </location>
</feature>
<feature type="compositionally biased region" description="Basic and acidic residues" evidence="1">
    <location>
        <begin position="180"/>
        <end position="202"/>
    </location>
</feature>
<reference evidence="3 4" key="1">
    <citation type="submission" date="2024-02" db="EMBL/GenBank/DDBJ databases">
        <title>De novo assembly and annotation of 12 fungi associated with fruit tree decline syndrome in Ontario, Canada.</title>
        <authorList>
            <person name="Sulman M."/>
            <person name="Ellouze W."/>
            <person name="Ilyukhin E."/>
        </authorList>
    </citation>
    <scope>NUCLEOTIDE SEQUENCE [LARGE SCALE GENOMIC DNA]</scope>
    <source>
        <strain evidence="3 4">M11/M66-122</strain>
    </source>
</reference>
<name>A0AAN9UM77_9PEZI</name>
<keyword evidence="4" id="KW-1185">Reference proteome</keyword>
<dbReference type="Proteomes" id="UP001320420">
    <property type="component" value="Unassembled WGS sequence"/>
</dbReference>
<keyword evidence="2" id="KW-0472">Membrane</keyword>
<feature type="region of interest" description="Disordered" evidence="1">
    <location>
        <begin position="150"/>
        <end position="227"/>
    </location>
</feature>
<proteinExistence type="predicted"/>
<comment type="caution">
    <text evidence="3">The sequence shown here is derived from an EMBL/GenBank/DDBJ whole genome shotgun (WGS) entry which is preliminary data.</text>
</comment>
<feature type="region of interest" description="Disordered" evidence="1">
    <location>
        <begin position="319"/>
        <end position="356"/>
    </location>
</feature>